<accession>N1PKY5</accession>
<dbReference type="Gene3D" id="3.30.1780.10">
    <property type="entry name" value="ornithine cyclodeaminase, domain 1"/>
    <property type="match status" value="1"/>
</dbReference>
<dbReference type="InterPro" id="IPR036291">
    <property type="entry name" value="NAD(P)-bd_dom_sf"/>
</dbReference>
<keyword evidence="3" id="KW-1185">Reference proteome</keyword>
<dbReference type="Proteomes" id="UP000016933">
    <property type="component" value="Unassembled WGS sequence"/>
</dbReference>
<dbReference type="InterPro" id="IPR003462">
    <property type="entry name" value="ODC_Mu_crystall"/>
</dbReference>
<dbReference type="OMA" id="LWHTRLI"/>
<reference evidence="3" key="1">
    <citation type="journal article" date="2012" name="PLoS Genet.">
        <title>The genomes of the fungal plant pathogens Cladosporium fulvum and Dothistroma septosporum reveal adaptation to different hosts and lifestyles but also signatures of common ancestry.</title>
        <authorList>
            <person name="de Wit P.J.G.M."/>
            <person name="van der Burgt A."/>
            <person name="Oekmen B."/>
            <person name="Stergiopoulos I."/>
            <person name="Abd-Elsalam K.A."/>
            <person name="Aerts A.L."/>
            <person name="Bahkali A.H."/>
            <person name="Beenen H.G."/>
            <person name="Chettri P."/>
            <person name="Cox M.P."/>
            <person name="Datema E."/>
            <person name="de Vries R.P."/>
            <person name="Dhillon B."/>
            <person name="Ganley A.R."/>
            <person name="Griffiths S.A."/>
            <person name="Guo Y."/>
            <person name="Hamelin R.C."/>
            <person name="Henrissat B."/>
            <person name="Kabir M.S."/>
            <person name="Jashni M.K."/>
            <person name="Kema G."/>
            <person name="Klaubauf S."/>
            <person name="Lapidus A."/>
            <person name="Levasseur A."/>
            <person name="Lindquist E."/>
            <person name="Mehrabi R."/>
            <person name="Ohm R.A."/>
            <person name="Owen T.J."/>
            <person name="Salamov A."/>
            <person name="Schwelm A."/>
            <person name="Schijlen E."/>
            <person name="Sun H."/>
            <person name="van den Burg H.A."/>
            <person name="van Ham R.C.H.J."/>
            <person name="Zhang S."/>
            <person name="Goodwin S.B."/>
            <person name="Grigoriev I.V."/>
            <person name="Collemare J."/>
            <person name="Bradshaw R.E."/>
        </authorList>
    </citation>
    <scope>NUCLEOTIDE SEQUENCE [LARGE SCALE GENOMIC DNA]</scope>
    <source>
        <strain evidence="3">NZE10 / CBS 128990</strain>
    </source>
</reference>
<dbReference type="PANTHER" id="PTHR13812:SF19">
    <property type="entry name" value="KETIMINE REDUCTASE MU-CRYSTALLIN"/>
    <property type="match status" value="1"/>
</dbReference>
<name>N1PKY5_DOTSN</name>
<protein>
    <recommendedName>
        <fullName evidence="4">Quinate/shikimate 5-dehydrogenase/glutamyl-tRNA reductase domain-containing protein</fullName>
    </recommendedName>
</protein>
<dbReference type="AlphaFoldDB" id="N1PKY5"/>
<gene>
    <name evidence="2" type="ORF">DOTSEDRAFT_154448</name>
</gene>
<evidence type="ECO:0000313" key="2">
    <source>
        <dbReference type="EMBL" id="EME41986.1"/>
    </source>
</evidence>
<comment type="similarity">
    <text evidence="1">Belongs to the ornithine cyclodeaminase/mu-crystallin family.</text>
</comment>
<dbReference type="Gene3D" id="3.40.50.720">
    <property type="entry name" value="NAD(P)-binding Rossmann-like Domain"/>
    <property type="match status" value="1"/>
</dbReference>
<dbReference type="GO" id="GO:0005737">
    <property type="term" value="C:cytoplasm"/>
    <property type="evidence" value="ECO:0007669"/>
    <property type="project" value="TreeGrafter"/>
</dbReference>
<evidence type="ECO:0000256" key="1">
    <source>
        <dbReference type="ARBA" id="ARBA00008903"/>
    </source>
</evidence>
<dbReference type="HOGENOM" id="CLU_042088_0_1_1"/>
<organism evidence="2 3">
    <name type="scientific">Dothistroma septosporum (strain NZE10 / CBS 128990)</name>
    <name type="common">Red band needle blight fungus</name>
    <name type="synonym">Mycosphaerella pini</name>
    <dbReference type="NCBI Taxonomy" id="675120"/>
    <lineage>
        <taxon>Eukaryota</taxon>
        <taxon>Fungi</taxon>
        <taxon>Dikarya</taxon>
        <taxon>Ascomycota</taxon>
        <taxon>Pezizomycotina</taxon>
        <taxon>Dothideomycetes</taxon>
        <taxon>Dothideomycetidae</taxon>
        <taxon>Mycosphaerellales</taxon>
        <taxon>Mycosphaerellaceae</taxon>
        <taxon>Dothistroma</taxon>
    </lineage>
</organism>
<dbReference type="EMBL" id="KB446541">
    <property type="protein sequence ID" value="EME41986.1"/>
    <property type="molecule type" value="Genomic_DNA"/>
</dbReference>
<sequence length="359" mass="39611">MTSCLVLPDSAVKDILTNLSRDEIIAFQDAIGHSLKDYSVSNEREYQPDSGVVVRPNGQKALWRPFTSSTSVGTKIIVDPAPQKNGGRSPLHGILTICDDQGLPTGIINAEEVTAFRTSMSALLPFRWRRRVEYIVVFGAGKQALWHSRLALAIRGSEVRSIVIVNRTKARAEGLVDQLVDENQRSWKSQTEISCLDPAASDHKNLLRERLTEADVVFCTVPSVEPLFAADDIGKSKRPDQPLITAIGSWQPNMIELDPELLRRLVNTGGRVVVDDMKTCLHHSGEIVRAKLEKEHVVEIGEVLDLKGKASQSAGNDHWYEDGLFVYKSIGVSLTDLVSGNELLKIAKKKNVGISIPDF</sequence>
<dbReference type="STRING" id="675120.N1PKY5"/>
<dbReference type="OrthoDB" id="41492at2759"/>
<dbReference type="eggNOG" id="KOG3007">
    <property type="taxonomic scope" value="Eukaryota"/>
</dbReference>
<dbReference type="PANTHER" id="PTHR13812">
    <property type="entry name" value="KETIMINE REDUCTASE MU-CRYSTALLIN"/>
    <property type="match status" value="1"/>
</dbReference>
<dbReference type="InterPro" id="IPR023401">
    <property type="entry name" value="ODC_N"/>
</dbReference>
<dbReference type="SUPFAM" id="SSF51735">
    <property type="entry name" value="NAD(P)-binding Rossmann-fold domains"/>
    <property type="match status" value="1"/>
</dbReference>
<evidence type="ECO:0000313" key="3">
    <source>
        <dbReference type="Proteomes" id="UP000016933"/>
    </source>
</evidence>
<proteinExistence type="inferred from homology"/>
<dbReference type="Pfam" id="PF02423">
    <property type="entry name" value="OCD_Mu_crystall"/>
    <property type="match status" value="1"/>
</dbReference>
<evidence type="ECO:0008006" key="4">
    <source>
        <dbReference type="Google" id="ProtNLM"/>
    </source>
</evidence>
<reference evidence="2 3" key="2">
    <citation type="journal article" date="2012" name="PLoS Pathog.">
        <title>Diverse lifestyles and strategies of plant pathogenesis encoded in the genomes of eighteen Dothideomycetes fungi.</title>
        <authorList>
            <person name="Ohm R.A."/>
            <person name="Feau N."/>
            <person name="Henrissat B."/>
            <person name="Schoch C.L."/>
            <person name="Horwitz B.A."/>
            <person name="Barry K.W."/>
            <person name="Condon B.J."/>
            <person name="Copeland A.C."/>
            <person name="Dhillon B."/>
            <person name="Glaser F."/>
            <person name="Hesse C.N."/>
            <person name="Kosti I."/>
            <person name="LaButti K."/>
            <person name="Lindquist E.A."/>
            <person name="Lucas S."/>
            <person name="Salamov A.A."/>
            <person name="Bradshaw R.E."/>
            <person name="Ciuffetti L."/>
            <person name="Hamelin R.C."/>
            <person name="Kema G.H.J."/>
            <person name="Lawrence C."/>
            <person name="Scott J.A."/>
            <person name="Spatafora J.W."/>
            <person name="Turgeon B.G."/>
            <person name="de Wit P.J.G.M."/>
            <person name="Zhong S."/>
            <person name="Goodwin S.B."/>
            <person name="Grigoriev I.V."/>
        </authorList>
    </citation>
    <scope>NUCLEOTIDE SEQUENCE [LARGE SCALE GENOMIC DNA]</scope>
    <source>
        <strain evidence="3">NZE10 / CBS 128990</strain>
    </source>
</reference>